<evidence type="ECO:0000313" key="3">
    <source>
        <dbReference type="Proteomes" id="UP000799757"/>
    </source>
</evidence>
<feature type="non-terminal residue" evidence="2">
    <location>
        <position position="233"/>
    </location>
</feature>
<evidence type="ECO:0000256" key="1">
    <source>
        <dbReference type="SAM" id="MobiDB-lite"/>
    </source>
</evidence>
<feature type="region of interest" description="Disordered" evidence="1">
    <location>
        <begin position="78"/>
        <end position="189"/>
    </location>
</feature>
<evidence type="ECO:0000313" key="2">
    <source>
        <dbReference type="EMBL" id="KAF2786473.1"/>
    </source>
</evidence>
<dbReference type="Proteomes" id="UP000799757">
    <property type="component" value="Unassembled WGS sequence"/>
</dbReference>
<reference evidence="2" key="1">
    <citation type="journal article" date="2020" name="Stud. Mycol.">
        <title>101 Dothideomycetes genomes: a test case for predicting lifestyles and emergence of pathogens.</title>
        <authorList>
            <person name="Haridas S."/>
            <person name="Albert R."/>
            <person name="Binder M."/>
            <person name="Bloem J."/>
            <person name="Labutti K."/>
            <person name="Salamov A."/>
            <person name="Andreopoulos B."/>
            <person name="Baker S."/>
            <person name="Barry K."/>
            <person name="Bills G."/>
            <person name="Bluhm B."/>
            <person name="Cannon C."/>
            <person name="Castanera R."/>
            <person name="Culley D."/>
            <person name="Daum C."/>
            <person name="Ezra D."/>
            <person name="Gonzalez J."/>
            <person name="Henrissat B."/>
            <person name="Kuo A."/>
            <person name="Liang C."/>
            <person name="Lipzen A."/>
            <person name="Lutzoni F."/>
            <person name="Magnuson J."/>
            <person name="Mondo S."/>
            <person name="Nolan M."/>
            <person name="Ohm R."/>
            <person name="Pangilinan J."/>
            <person name="Park H.-J."/>
            <person name="Ramirez L."/>
            <person name="Alfaro M."/>
            <person name="Sun H."/>
            <person name="Tritt A."/>
            <person name="Yoshinaga Y."/>
            <person name="Zwiers L.-H."/>
            <person name="Turgeon B."/>
            <person name="Goodwin S."/>
            <person name="Spatafora J."/>
            <person name="Crous P."/>
            <person name="Grigoriev I."/>
        </authorList>
    </citation>
    <scope>NUCLEOTIDE SEQUENCE</scope>
    <source>
        <strain evidence="2">CBS 109.77</strain>
    </source>
</reference>
<organism evidence="2 3">
    <name type="scientific">Melanomma pulvis-pyrius CBS 109.77</name>
    <dbReference type="NCBI Taxonomy" id="1314802"/>
    <lineage>
        <taxon>Eukaryota</taxon>
        <taxon>Fungi</taxon>
        <taxon>Dikarya</taxon>
        <taxon>Ascomycota</taxon>
        <taxon>Pezizomycotina</taxon>
        <taxon>Dothideomycetes</taxon>
        <taxon>Pleosporomycetidae</taxon>
        <taxon>Pleosporales</taxon>
        <taxon>Melanommataceae</taxon>
        <taxon>Melanomma</taxon>
    </lineage>
</organism>
<gene>
    <name evidence="2" type="ORF">K505DRAFT_343783</name>
</gene>
<accession>A0A6A6WR78</accession>
<dbReference type="OrthoDB" id="4158994at2759"/>
<keyword evidence="3" id="KW-1185">Reference proteome</keyword>
<protein>
    <submittedName>
        <fullName evidence="2">Uncharacterized protein</fullName>
    </submittedName>
</protein>
<feature type="compositionally biased region" description="Polar residues" evidence="1">
    <location>
        <begin position="107"/>
        <end position="117"/>
    </location>
</feature>
<proteinExistence type="predicted"/>
<sequence>MEEEEGVVVLQWRGRQRSLRSDPVLGGVEDDRRYMEAARVDQEQSERLRALVGAVRGGMMCWGCSREAALRAQACTGGHGAAPEASVDGTRPATGCPRGGPRGCQDSVESTRGNRPPSTRAFMVTKKQRSGNANQHDKRHENGLAAPGKRITKQKSIPQLNGHANGGPHPPSPPLANRVDGGVTQPASTAELAHGPSALAQHHMAAAASARAADERARAGSDVSLDGLEACRG</sequence>
<name>A0A6A6WR78_9PLEO</name>
<dbReference type="EMBL" id="MU002460">
    <property type="protein sequence ID" value="KAF2786473.1"/>
    <property type="molecule type" value="Genomic_DNA"/>
</dbReference>
<dbReference type="AlphaFoldDB" id="A0A6A6WR78"/>